<evidence type="ECO:0000313" key="3">
    <source>
        <dbReference type="Proteomes" id="UP000060277"/>
    </source>
</evidence>
<feature type="transmembrane region" description="Helical" evidence="1">
    <location>
        <begin position="287"/>
        <end position="307"/>
    </location>
</feature>
<feature type="transmembrane region" description="Helical" evidence="1">
    <location>
        <begin position="74"/>
        <end position="96"/>
    </location>
</feature>
<dbReference type="Proteomes" id="UP000060277">
    <property type="component" value="Chromosome"/>
</dbReference>
<keyword evidence="1" id="KW-1133">Transmembrane helix</keyword>
<feature type="transmembrane region" description="Helical" evidence="1">
    <location>
        <begin position="48"/>
        <end position="68"/>
    </location>
</feature>
<evidence type="ECO:0008006" key="4">
    <source>
        <dbReference type="Google" id="ProtNLM"/>
    </source>
</evidence>
<keyword evidence="1" id="KW-0472">Membrane</keyword>
<keyword evidence="1" id="KW-0812">Transmembrane</keyword>
<feature type="transmembrane region" description="Helical" evidence="1">
    <location>
        <begin position="262"/>
        <end position="281"/>
    </location>
</feature>
<gene>
    <name evidence="2" type="ORF">AT302_13965</name>
</gene>
<name>A0ABM7D6B6_9BURK</name>
<feature type="transmembrane region" description="Helical" evidence="1">
    <location>
        <begin position="231"/>
        <end position="250"/>
    </location>
</feature>
<protein>
    <recommendedName>
        <fullName evidence="4">Major facilitator superfamily (MFS) profile domain-containing protein</fullName>
    </recommendedName>
</protein>
<feature type="transmembrane region" description="Helical" evidence="1">
    <location>
        <begin position="143"/>
        <end position="161"/>
    </location>
</feature>
<keyword evidence="3" id="KW-1185">Reference proteome</keyword>
<feature type="transmembrane region" description="Helical" evidence="1">
    <location>
        <begin position="354"/>
        <end position="374"/>
    </location>
</feature>
<evidence type="ECO:0000313" key="2">
    <source>
        <dbReference type="EMBL" id="ALS60717.1"/>
    </source>
</evidence>
<proteinExistence type="predicted"/>
<evidence type="ECO:0000256" key="1">
    <source>
        <dbReference type="SAM" id="Phobius"/>
    </source>
</evidence>
<dbReference type="InterPro" id="IPR036259">
    <property type="entry name" value="MFS_trans_sf"/>
</dbReference>
<dbReference type="Gene3D" id="1.20.1250.20">
    <property type="entry name" value="MFS general substrate transporter like domains"/>
    <property type="match status" value="1"/>
</dbReference>
<reference evidence="3" key="1">
    <citation type="submission" date="2015-12" db="EMBL/GenBank/DDBJ databases">
        <title>Complete genome sequence of Pandoraea norimbergensis DSM 11628.</title>
        <authorList>
            <person name="Ee R."/>
            <person name="Lim Y.-L."/>
            <person name="Yong D."/>
            <person name="Yin W.-F."/>
            <person name="Chan K.-G."/>
        </authorList>
    </citation>
    <scope>NUCLEOTIDE SEQUENCE [LARGE SCALE GENOMIC DNA]</scope>
    <source>
        <strain evidence="3">DSM 11628</strain>
    </source>
</reference>
<accession>A0ABM7D6B6</accession>
<feature type="transmembrane region" description="Helical" evidence="1">
    <location>
        <begin position="117"/>
        <end position="137"/>
    </location>
</feature>
<feature type="transmembrane region" description="Helical" evidence="1">
    <location>
        <begin position="198"/>
        <end position="219"/>
    </location>
</feature>
<feature type="transmembrane region" description="Helical" evidence="1">
    <location>
        <begin position="319"/>
        <end position="342"/>
    </location>
</feature>
<dbReference type="SUPFAM" id="SSF103473">
    <property type="entry name" value="MFS general substrate transporter"/>
    <property type="match status" value="1"/>
</dbReference>
<dbReference type="EMBL" id="CP013480">
    <property type="protein sequence ID" value="ALS60717.1"/>
    <property type="molecule type" value="Genomic_DNA"/>
</dbReference>
<organism evidence="2 3">
    <name type="scientific">Pandoraea norimbergensis</name>
    <dbReference type="NCBI Taxonomy" id="93219"/>
    <lineage>
        <taxon>Bacteria</taxon>
        <taxon>Pseudomonadati</taxon>
        <taxon>Pseudomonadota</taxon>
        <taxon>Betaproteobacteria</taxon>
        <taxon>Burkholderiales</taxon>
        <taxon>Burkholderiaceae</taxon>
        <taxon>Pandoraea</taxon>
    </lineage>
</organism>
<feature type="transmembrane region" description="Helical" evidence="1">
    <location>
        <begin position="20"/>
        <end position="41"/>
    </location>
</feature>
<sequence length="414" mass="43405">MWNATVPVLLLTRFGTASVVAYEIALAVCAVVALPLAAAWAERLPRGHVIRLACVMIAVSGVSRLAIMSAASGVVFWAVNDAIAVIAFALAQPLLSVYPAETVSQARVMAAFRQRRVVVSLGRISGPILVAAVLTFWSPAHALLGIAILGCATPLLVARLPSLSTQDDVARGTVSARARLRNVFSGFVLKVQLPAERFFTLCDTLLGVATASIVPMLIPQLTRWASLPESQVGWLIAAFVIGSIAGVAILHPRISRLLNHRFGYVSTWLGLGVCLAVTCAARSAIGLAAGLALAGAVGACLAMTGVDRRMIAMPPSVRIRVAGATLLTGQLASMLSFALYGAAFSGAQVSESLSWLWCLYASVVAVAAMVAFVMREPWALLKEGTAEGSAARFYSDKYPEVFAEGVSVSRDATG</sequence>